<dbReference type="RefSeq" id="XP_009011622.1">
    <property type="nucleotide sequence ID" value="XM_009013374.1"/>
</dbReference>
<keyword evidence="2" id="KW-0804">Transcription</keyword>
<accession>T1FK71</accession>
<reference evidence="8" key="3">
    <citation type="submission" date="2015-06" db="UniProtKB">
        <authorList>
            <consortium name="EnsemblMetazoa"/>
        </authorList>
    </citation>
    <scope>IDENTIFICATION</scope>
</reference>
<reference evidence="9" key="1">
    <citation type="submission" date="2012-12" db="EMBL/GenBank/DDBJ databases">
        <authorList>
            <person name="Hellsten U."/>
            <person name="Grimwood J."/>
            <person name="Chapman J.A."/>
            <person name="Shapiro H."/>
            <person name="Aerts A."/>
            <person name="Otillar R.P."/>
            <person name="Terry A.Y."/>
            <person name="Boore J.L."/>
            <person name="Simakov O."/>
            <person name="Marletaz F."/>
            <person name="Cho S.-J."/>
            <person name="Edsinger-Gonzales E."/>
            <person name="Havlak P."/>
            <person name="Kuo D.-H."/>
            <person name="Larsson T."/>
            <person name="Lv J."/>
            <person name="Arendt D."/>
            <person name="Savage R."/>
            <person name="Osoegawa K."/>
            <person name="de Jong P."/>
            <person name="Lindberg D.R."/>
            <person name="Seaver E.C."/>
            <person name="Weisblat D.A."/>
            <person name="Putnam N.H."/>
            <person name="Grigoriev I.V."/>
            <person name="Rokhsar D.S."/>
        </authorList>
    </citation>
    <scope>NUCLEOTIDE SEQUENCE</scope>
</reference>
<dbReference type="SUPFAM" id="SSF63763">
    <property type="entry name" value="SAND domain-like"/>
    <property type="match status" value="1"/>
</dbReference>
<evidence type="ECO:0000256" key="1">
    <source>
        <dbReference type="ARBA" id="ARBA00023015"/>
    </source>
</evidence>
<dbReference type="PANTHER" id="PTHR10417:SF15">
    <property type="entry name" value="STERILE ALPHA MOTIF DOMAIN-CONTAINING 11"/>
    <property type="match status" value="1"/>
</dbReference>
<dbReference type="SMART" id="SM00258">
    <property type="entry name" value="SAND"/>
    <property type="match status" value="1"/>
</dbReference>
<dbReference type="EMBL" id="KB095901">
    <property type="protein sequence ID" value="ESO10266.1"/>
    <property type="molecule type" value="Genomic_DNA"/>
</dbReference>
<dbReference type="EnsemblMetazoa" id="HelroT183791">
    <property type="protein sequence ID" value="HelroP183791"/>
    <property type="gene ID" value="HelroG183791"/>
</dbReference>
<dbReference type="KEGG" id="hro:HELRODRAFT_183791"/>
<feature type="compositionally biased region" description="Basic residues" evidence="5">
    <location>
        <begin position="377"/>
        <end position="386"/>
    </location>
</feature>
<dbReference type="Proteomes" id="UP000015101">
    <property type="component" value="Unassembled WGS sequence"/>
</dbReference>
<dbReference type="HOGENOM" id="CLU_716260_0_0_1"/>
<dbReference type="AlphaFoldDB" id="T1FK71"/>
<dbReference type="CTD" id="20209220"/>
<feature type="domain" description="SAND" evidence="6">
    <location>
        <begin position="39"/>
        <end position="118"/>
    </location>
</feature>
<dbReference type="InParanoid" id="T1FK71"/>
<reference evidence="7 9" key="2">
    <citation type="journal article" date="2013" name="Nature">
        <title>Insights into bilaterian evolution from three spiralian genomes.</title>
        <authorList>
            <person name="Simakov O."/>
            <person name="Marletaz F."/>
            <person name="Cho S.J."/>
            <person name="Edsinger-Gonzales E."/>
            <person name="Havlak P."/>
            <person name="Hellsten U."/>
            <person name="Kuo D.H."/>
            <person name="Larsson T."/>
            <person name="Lv J."/>
            <person name="Arendt D."/>
            <person name="Savage R."/>
            <person name="Osoegawa K."/>
            <person name="de Jong P."/>
            <person name="Grimwood J."/>
            <person name="Chapman J.A."/>
            <person name="Shapiro H."/>
            <person name="Aerts A."/>
            <person name="Otillar R.P."/>
            <person name="Terry A.Y."/>
            <person name="Boore J.L."/>
            <person name="Grigoriev I.V."/>
            <person name="Lindberg D.R."/>
            <person name="Seaver E.C."/>
            <person name="Weisblat D.A."/>
            <person name="Putnam N.H."/>
            <person name="Rokhsar D.S."/>
        </authorList>
    </citation>
    <scope>NUCLEOTIDE SEQUENCE</scope>
</reference>
<evidence type="ECO:0000256" key="5">
    <source>
        <dbReference type="SAM" id="MobiDB-lite"/>
    </source>
</evidence>
<organism evidence="8 9">
    <name type="scientific">Helobdella robusta</name>
    <name type="common">Californian leech</name>
    <dbReference type="NCBI Taxonomy" id="6412"/>
    <lineage>
        <taxon>Eukaryota</taxon>
        <taxon>Metazoa</taxon>
        <taxon>Spiralia</taxon>
        <taxon>Lophotrochozoa</taxon>
        <taxon>Annelida</taxon>
        <taxon>Clitellata</taxon>
        <taxon>Hirudinea</taxon>
        <taxon>Rhynchobdellida</taxon>
        <taxon>Glossiphoniidae</taxon>
        <taxon>Helobdella</taxon>
    </lineage>
</organism>
<protein>
    <recommendedName>
        <fullName evidence="6">SAND domain-containing protein</fullName>
    </recommendedName>
</protein>
<dbReference type="eggNOG" id="KOG4333">
    <property type="taxonomic scope" value="Eukaryota"/>
</dbReference>
<dbReference type="GeneID" id="20209220"/>
<evidence type="ECO:0000256" key="3">
    <source>
        <dbReference type="ARBA" id="ARBA00023242"/>
    </source>
</evidence>
<evidence type="ECO:0000256" key="4">
    <source>
        <dbReference type="SAM" id="Coils"/>
    </source>
</evidence>
<dbReference type="InterPro" id="IPR000770">
    <property type="entry name" value="SAND_dom"/>
</dbReference>
<feature type="region of interest" description="Disordered" evidence="5">
    <location>
        <begin position="336"/>
        <end position="386"/>
    </location>
</feature>
<dbReference type="Gene3D" id="3.10.390.10">
    <property type="entry name" value="SAND domain-like"/>
    <property type="match status" value="1"/>
</dbReference>
<dbReference type="GO" id="GO:0046872">
    <property type="term" value="F:metal ion binding"/>
    <property type="evidence" value="ECO:0007669"/>
    <property type="project" value="UniProtKB-KW"/>
</dbReference>
<dbReference type="PANTHER" id="PTHR10417">
    <property type="entry name" value="GLUCOCORTICOID MODULATORY ELEMENT-BINDING PROTEIN"/>
    <property type="match status" value="1"/>
</dbReference>
<feature type="compositionally biased region" description="Low complexity" evidence="5">
    <location>
        <begin position="337"/>
        <end position="350"/>
    </location>
</feature>
<gene>
    <name evidence="8" type="primary">20209220</name>
    <name evidence="7" type="ORF">HELRODRAFT_183791</name>
</gene>
<keyword evidence="4" id="KW-0175">Coiled coil</keyword>
<name>T1FK71_HELRO</name>
<evidence type="ECO:0000259" key="6">
    <source>
        <dbReference type="PROSITE" id="PS50864"/>
    </source>
</evidence>
<dbReference type="Pfam" id="PF01342">
    <property type="entry name" value="SAND"/>
    <property type="match status" value="1"/>
</dbReference>
<dbReference type="PROSITE" id="PS50864">
    <property type="entry name" value="SAND"/>
    <property type="match status" value="1"/>
</dbReference>
<evidence type="ECO:0000313" key="7">
    <source>
        <dbReference type="EMBL" id="ESO10266.1"/>
    </source>
</evidence>
<sequence>MADPVANDFSDCKELYVQIEKKEVGDLKENFKKGSGKLLWPESAYQPVITVSCKKILAELHKERFCSGTKGRCIKYKDKWFSPQEFEFECGIHGRKWKSTIKYSGQSLASLFRDNILPLHNPSCSCSLKWKESTDVSPLSQPMLKKRKCTNSFKVEPSKKKSWSMPAAPVNEYLIVERDNNDDVVVEEEDEKLIECGEDEEDDINVKCHAKNFHRQNQPAFTKITMKSSHSAIVNTTTKPTTENPRQKTCITDRLIAIFMSRLDELKELMEEIRDSQELDVNELKNRLTKQKNQELRELESHLLQTMNSRLAQQKKLHDIQLQELLIQSRLLRTKQNKPNNINSSNTSPNNKRKSIEFNPNNTDDSSEGDAVQFSDKKKKMKCISV</sequence>
<keyword evidence="1" id="KW-0805">Transcription regulation</keyword>
<dbReference type="OrthoDB" id="437457at2759"/>
<dbReference type="InterPro" id="IPR010919">
    <property type="entry name" value="SAND-like_dom_sf"/>
</dbReference>
<proteinExistence type="predicted"/>
<evidence type="ECO:0000256" key="2">
    <source>
        <dbReference type="ARBA" id="ARBA00023163"/>
    </source>
</evidence>
<dbReference type="GO" id="GO:0003677">
    <property type="term" value="F:DNA binding"/>
    <property type="evidence" value="ECO:0007669"/>
    <property type="project" value="UniProtKB-KW"/>
</dbReference>
<evidence type="ECO:0000313" key="8">
    <source>
        <dbReference type="EnsemblMetazoa" id="HelroP183791"/>
    </source>
</evidence>
<feature type="coiled-coil region" evidence="4">
    <location>
        <begin position="256"/>
        <end position="305"/>
    </location>
</feature>
<dbReference type="EMBL" id="AMQM01008988">
    <property type="status" value="NOT_ANNOTATED_CDS"/>
    <property type="molecule type" value="Genomic_DNA"/>
</dbReference>
<keyword evidence="3" id="KW-0539">Nucleus</keyword>
<keyword evidence="9" id="KW-1185">Reference proteome</keyword>
<evidence type="ECO:0000313" key="9">
    <source>
        <dbReference type="Proteomes" id="UP000015101"/>
    </source>
</evidence>